<organism evidence="3 4">
    <name type="scientific">Diacronema lutheri</name>
    <name type="common">Unicellular marine alga</name>
    <name type="synonym">Monochrysis lutheri</name>
    <dbReference type="NCBI Taxonomy" id="2081491"/>
    <lineage>
        <taxon>Eukaryota</taxon>
        <taxon>Haptista</taxon>
        <taxon>Haptophyta</taxon>
        <taxon>Pavlovophyceae</taxon>
        <taxon>Pavlovales</taxon>
        <taxon>Pavlovaceae</taxon>
        <taxon>Diacronema</taxon>
    </lineage>
</organism>
<dbReference type="OrthoDB" id="420380at2759"/>
<proteinExistence type="predicted"/>
<feature type="domain" description="DUF6817" evidence="2">
    <location>
        <begin position="48"/>
        <end position="121"/>
    </location>
</feature>
<dbReference type="Gene3D" id="2.60.120.330">
    <property type="entry name" value="B-lactam Antibiotic, Isopenicillin N Synthase, Chain"/>
    <property type="match status" value="1"/>
</dbReference>
<feature type="region of interest" description="Disordered" evidence="1">
    <location>
        <begin position="515"/>
        <end position="543"/>
    </location>
</feature>
<evidence type="ECO:0000313" key="3">
    <source>
        <dbReference type="EMBL" id="KAG8470404.1"/>
    </source>
</evidence>
<dbReference type="Proteomes" id="UP000751190">
    <property type="component" value="Unassembled WGS sequence"/>
</dbReference>
<accession>A0A8J5Y3D7</accession>
<dbReference type="SUPFAM" id="SSF51197">
    <property type="entry name" value="Clavaminate synthase-like"/>
    <property type="match status" value="1"/>
</dbReference>
<dbReference type="AlphaFoldDB" id="A0A8J5Y3D7"/>
<name>A0A8J5Y3D7_DIALT</name>
<keyword evidence="4" id="KW-1185">Reference proteome</keyword>
<dbReference type="Pfam" id="PF20680">
    <property type="entry name" value="DUF6817"/>
    <property type="match status" value="1"/>
</dbReference>
<dbReference type="EMBL" id="JAGTXO010000001">
    <property type="protein sequence ID" value="KAG8470404.1"/>
    <property type="molecule type" value="Genomic_DNA"/>
</dbReference>
<dbReference type="InterPro" id="IPR027443">
    <property type="entry name" value="IPNS-like_sf"/>
</dbReference>
<reference evidence="3" key="1">
    <citation type="submission" date="2021-05" db="EMBL/GenBank/DDBJ databases">
        <title>The genome of the haptophyte Pavlova lutheri (Diacronema luteri, Pavlovales) - a model for lipid biosynthesis in eukaryotic algae.</title>
        <authorList>
            <person name="Hulatt C.J."/>
            <person name="Posewitz M.C."/>
        </authorList>
    </citation>
    <scope>NUCLEOTIDE SEQUENCE</scope>
    <source>
        <strain evidence="3">NIVA-4/92</strain>
    </source>
</reference>
<evidence type="ECO:0000256" key="1">
    <source>
        <dbReference type="SAM" id="MobiDB-lite"/>
    </source>
</evidence>
<evidence type="ECO:0000313" key="4">
    <source>
        <dbReference type="Proteomes" id="UP000751190"/>
    </source>
</evidence>
<protein>
    <recommendedName>
        <fullName evidence="2">DUF6817 domain-containing protein</fullName>
    </recommendedName>
</protein>
<comment type="caution">
    <text evidence="3">The sequence shown here is derived from an EMBL/GenBank/DDBJ whole genome shotgun (WGS) entry which is preliminary data.</text>
</comment>
<dbReference type="InterPro" id="IPR049202">
    <property type="entry name" value="DUF6817"/>
</dbReference>
<evidence type="ECO:0000259" key="2">
    <source>
        <dbReference type="Pfam" id="PF20680"/>
    </source>
</evidence>
<gene>
    <name evidence="3" type="ORF">KFE25_008825</name>
</gene>
<sequence>MLLSHVRATVRVAVQPEADEPMGQLRARVERFLVGEGAFRTLHDRRTRASLGEHLLGTFDLLAARRCSGAVCTAGALHSIYGTNVFRHATVQPTRARRDAIGREFGWRAERLAYLFHTCSRPHDLERGALVSRTPGLVWSERDLHDLRMIEGANLAEQGHSFSRFPTIGAIWARAGADAHAARSCELRTPAHARRLRAWAAGLQLLGCTPMLVVRVAHGGHERDVRLPLRLCDAAALGSWLMAVAPGGPVEGAMVVGFVLAGEGRYGMPVCRLQMLDMLGRFACARVACAPRCEPALAVEVEPILVLAQPGFPPAEPHSWTHQGDVAMREHAAVALPPRFSPCAPLSGGHITSASVPLPALLTAARAGDEGALAAAGRALVHQLRGRGWAKVWMGGEACESVDAAYVALRTLEGTAGPALSAAFDGGRYVGYGSDPGRWWINWREGLEDEQRMPWPAHARAHRQALARAYAHSETAARAALQAVLAAVPAGRHASADALLGGAHATLALARANDEPLDGSTHAGCPESAPTREARMAGADPPERSYGATVQRFLVYRDKPATSDATSSASAAHADLGLLTLAPPSTISALEVFEPWTGRLQHPEAELAKGEWLLFAGETLGFLTGGDVQAAIHRVPWVERGARPNRCAAPLFLRAAPWAVLRDPSGSIELTCRELMERHCVTRRPWRGVRRGGLSVGDW</sequence>